<dbReference type="AlphaFoldDB" id="A0A6J6J4U6"/>
<keyword evidence="5 11" id="KW-0812">Transmembrane</keyword>
<feature type="transmembrane region" description="Helical" evidence="11">
    <location>
        <begin position="161"/>
        <end position="181"/>
    </location>
</feature>
<reference evidence="12" key="1">
    <citation type="submission" date="2020-05" db="EMBL/GenBank/DDBJ databases">
        <authorList>
            <person name="Chiriac C."/>
            <person name="Salcher M."/>
            <person name="Ghai R."/>
            <person name="Kavagutti S V."/>
        </authorList>
    </citation>
    <scope>NUCLEOTIDE SEQUENCE</scope>
</reference>
<feature type="transmembrane region" description="Helical" evidence="11">
    <location>
        <begin position="135"/>
        <end position="155"/>
    </location>
</feature>
<sequence>MAADGPAMNIPNSITIARIGLAPLFVYLLLISPEPNSWQHWLATFVFVLAISTDGIDGAVARRTGKVTNLGKILDPIADKALLGSALVTLSFLGEIDWWITILILVRELAVTLYRVTVAKNRVIAATGSGKLKTILQGVAIGAVLAPFEVWVSAWSFVEEGLLFLALASTLISGIQFFIAASKK</sequence>
<evidence type="ECO:0000313" key="13">
    <source>
        <dbReference type="EMBL" id="CAB4664667.1"/>
    </source>
</evidence>
<dbReference type="EMBL" id="CAEZWX010000017">
    <property type="protein sequence ID" value="CAB4664667.1"/>
    <property type="molecule type" value="Genomic_DNA"/>
</dbReference>
<evidence type="ECO:0000256" key="6">
    <source>
        <dbReference type="ARBA" id="ARBA00022989"/>
    </source>
</evidence>
<dbReference type="Pfam" id="PF01066">
    <property type="entry name" value="CDP-OH_P_transf"/>
    <property type="match status" value="1"/>
</dbReference>
<feature type="transmembrane region" description="Helical" evidence="11">
    <location>
        <begin position="38"/>
        <end position="61"/>
    </location>
</feature>
<comment type="similarity">
    <text evidence="2">Belongs to the CDP-alcohol phosphatidyltransferase class-I family.</text>
</comment>
<evidence type="ECO:0000256" key="7">
    <source>
        <dbReference type="ARBA" id="ARBA00023098"/>
    </source>
</evidence>
<dbReference type="PANTHER" id="PTHR14269:SF62">
    <property type="entry name" value="CDP-DIACYLGLYCEROL--GLYCEROL-3-PHOSPHATE 3-PHOSPHATIDYLTRANSFERASE 1, CHLOROPLASTIC"/>
    <property type="match status" value="1"/>
</dbReference>
<evidence type="ECO:0000313" key="12">
    <source>
        <dbReference type="EMBL" id="CAB4631818.1"/>
    </source>
</evidence>
<evidence type="ECO:0000256" key="10">
    <source>
        <dbReference type="ARBA" id="ARBA00023264"/>
    </source>
</evidence>
<organism evidence="12">
    <name type="scientific">freshwater metagenome</name>
    <dbReference type="NCBI Taxonomy" id="449393"/>
    <lineage>
        <taxon>unclassified sequences</taxon>
        <taxon>metagenomes</taxon>
        <taxon>ecological metagenomes</taxon>
    </lineage>
</organism>
<evidence type="ECO:0000256" key="8">
    <source>
        <dbReference type="ARBA" id="ARBA00023136"/>
    </source>
</evidence>
<dbReference type="InterPro" id="IPR048254">
    <property type="entry name" value="CDP_ALCOHOL_P_TRANSF_CS"/>
</dbReference>
<evidence type="ECO:0000256" key="9">
    <source>
        <dbReference type="ARBA" id="ARBA00023209"/>
    </source>
</evidence>
<dbReference type="EMBL" id="CAEZVS010000024">
    <property type="protein sequence ID" value="CAB4631818.1"/>
    <property type="molecule type" value="Genomic_DNA"/>
</dbReference>
<proteinExistence type="inferred from homology"/>
<dbReference type="InterPro" id="IPR050324">
    <property type="entry name" value="CDP-alcohol_PTase-I"/>
</dbReference>
<dbReference type="GO" id="GO:0008444">
    <property type="term" value="F:CDP-diacylglycerol-glycerol-3-phosphate 3-phosphatidyltransferase activity"/>
    <property type="evidence" value="ECO:0007669"/>
    <property type="project" value="InterPro"/>
</dbReference>
<feature type="transmembrane region" description="Helical" evidence="11">
    <location>
        <begin position="73"/>
        <end position="92"/>
    </location>
</feature>
<feature type="transmembrane region" description="Helical" evidence="11">
    <location>
        <begin position="12"/>
        <end position="32"/>
    </location>
</feature>
<evidence type="ECO:0000256" key="1">
    <source>
        <dbReference type="ARBA" id="ARBA00004141"/>
    </source>
</evidence>
<dbReference type="GO" id="GO:0046474">
    <property type="term" value="P:glycerophospholipid biosynthetic process"/>
    <property type="evidence" value="ECO:0007669"/>
    <property type="project" value="TreeGrafter"/>
</dbReference>
<evidence type="ECO:0000256" key="2">
    <source>
        <dbReference type="ARBA" id="ARBA00010441"/>
    </source>
</evidence>
<dbReference type="PIRSF" id="PIRSF000847">
    <property type="entry name" value="Phos_ph_gly_syn"/>
    <property type="match status" value="1"/>
</dbReference>
<evidence type="ECO:0000256" key="5">
    <source>
        <dbReference type="ARBA" id="ARBA00022692"/>
    </source>
</evidence>
<name>A0A6J6J4U6_9ZZZZ</name>
<dbReference type="InterPro" id="IPR004570">
    <property type="entry name" value="Phosphatidylglycerol_P_synth"/>
</dbReference>
<accession>A0A6J6J4U6</accession>
<dbReference type="InterPro" id="IPR000462">
    <property type="entry name" value="CDP-OH_P_trans"/>
</dbReference>
<dbReference type="NCBIfam" id="TIGR00560">
    <property type="entry name" value="pgsA"/>
    <property type="match status" value="1"/>
</dbReference>
<keyword evidence="7" id="KW-0443">Lipid metabolism</keyword>
<gene>
    <name evidence="12" type="ORF">UFOPK2106_00292</name>
    <name evidence="13" type="ORF">UFOPK2328_00221</name>
</gene>
<evidence type="ECO:0000256" key="4">
    <source>
        <dbReference type="ARBA" id="ARBA00022679"/>
    </source>
</evidence>
<keyword evidence="3" id="KW-0444">Lipid biosynthesis</keyword>
<evidence type="ECO:0000256" key="3">
    <source>
        <dbReference type="ARBA" id="ARBA00022516"/>
    </source>
</evidence>
<dbReference type="Gene3D" id="1.20.120.1760">
    <property type="match status" value="1"/>
</dbReference>
<keyword evidence="9" id="KW-0594">Phospholipid biosynthesis</keyword>
<dbReference type="PROSITE" id="PS00379">
    <property type="entry name" value="CDP_ALCOHOL_P_TRANSF"/>
    <property type="match status" value="1"/>
</dbReference>
<dbReference type="PANTHER" id="PTHR14269">
    <property type="entry name" value="CDP-DIACYLGLYCEROL--GLYCEROL-3-PHOSPHATE 3-PHOSPHATIDYLTRANSFERASE-RELATED"/>
    <property type="match status" value="1"/>
</dbReference>
<keyword evidence="4" id="KW-0808">Transferase</keyword>
<dbReference type="GO" id="GO:0016020">
    <property type="term" value="C:membrane"/>
    <property type="evidence" value="ECO:0007669"/>
    <property type="project" value="UniProtKB-SubCell"/>
</dbReference>
<keyword evidence="10" id="KW-1208">Phospholipid metabolism</keyword>
<keyword evidence="6 11" id="KW-1133">Transmembrane helix</keyword>
<evidence type="ECO:0000256" key="11">
    <source>
        <dbReference type="SAM" id="Phobius"/>
    </source>
</evidence>
<comment type="subcellular location">
    <subcellularLocation>
        <location evidence="1">Membrane</location>
        <topology evidence="1">Multi-pass membrane protein</topology>
    </subcellularLocation>
</comment>
<dbReference type="InterPro" id="IPR043130">
    <property type="entry name" value="CDP-OH_PTrfase_TM_dom"/>
</dbReference>
<keyword evidence="8 11" id="KW-0472">Membrane</keyword>
<protein>
    <submittedName>
        <fullName evidence="12">Unannotated protein</fullName>
    </submittedName>
</protein>